<reference evidence="2" key="1">
    <citation type="journal article" date="2019" name="bioRxiv">
        <title>The Genome of the Zebra Mussel, Dreissena polymorpha: A Resource for Invasive Species Research.</title>
        <authorList>
            <person name="McCartney M.A."/>
            <person name="Auch B."/>
            <person name="Kono T."/>
            <person name="Mallez S."/>
            <person name="Zhang Y."/>
            <person name="Obille A."/>
            <person name="Becker A."/>
            <person name="Abrahante J.E."/>
            <person name="Garbe J."/>
            <person name="Badalamenti J.P."/>
            <person name="Herman A."/>
            <person name="Mangelson H."/>
            <person name="Liachko I."/>
            <person name="Sullivan S."/>
            <person name="Sone E.D."/>
            <person name="Koren S."/>
            <person name="Silverstein K.A.T."/>
            <person name="Beckman K.B."/>
            <person name="Gohl D.M."/>
        </authorList>
    </citation>
    <scope>NUCLEOTIDE SEQUENCE</scope>
    <source>
        <strain evidence="2">Duluth1</strain>
        <tissue evidence="2">Whole animal</tissue>
    </source>
</reference>
<evidence type="ECO:0000313" key="2">
    <source>
        <dbReference type="EMBL" id="KAH3784684.1"/>
    </source>
</evidence>
<protein>
    <recommendedName>
        <fullName evidence="1">CRAL-TRIO domain-containing protein</fullName>
    </recommendedName>
</protein>
<evidence type="ECO:0000259" key="1">
    <source>
        <dbReference type="PROSITE" id="PS50191"/>
    </source>
</evidence>
<proteinExistence type="predicted"/>
<dbReference type="PANTHER" id="PTHR45824:SF29">
    <property type="entry name" value="GH16843P"/>
    <property type="match status" value="1"/>
</dbReference>
<reference evidence="2" key="2">
    <citation type="submission" date="2020-11" db="EMBL/GenBank/DDBJ databases">
        <authorList>
            <person name="McCartney M.A."/>
            <person name="Auch B."/>
            <person name="Kono T."/>
            <person name="Mallez S."/>
            <person name="Becker A."/>
            <person name="Gohl D.M."/>
            <person name="Silverstein K.A.T."/>
            <person name="Koren S."/>
            <person name="Bechman K.B."/>
            <person name="Herman A."/>
            <person name="Abrahante J.E."/>
            <person name="Garbe J."/>
        </authorList>
    </citation>
    <scope>NUCLEOTIDE SEQUENCE</scope>
    <source>
        <strain evidence="2">Duluth1</strain>
        <tissue evidence="2">Whole animal</tissue>
    </source>
</reference>
<gene>
    <name evidence="2" type="ORF">DPMN_162648</name>
</gene>
<dbReference type="SMART" id="SM00516">
    <property type="entry name" value="SEC14"/>
    <property type="match status" value="1"/>
</dbReference>
<dbReference type="InterPro" id="IPR052578">
    <property type="entry name" value="PI_Transfer_CRAL-TRIO"/>
</dbReference>
<dbReference type="Gene3D" id="3.40.525.10">
    <property type="entry name" value="CRAL-TRIO lipid binding domain"/>
    <property type="match status" value="1"/>
</dbReference>
<dbReference type="InterPro" id="IPR036865">
    <property type="entry name" value="CRAL-TRIO_dom_sf"/>
</dbReference>
<dbReference type="PROSITE" id="PS50191">
    <property type="entry name" value="CRAL_TRIO"/>
    <property type="match status" value="1"/>
</dbReference>
<sequence>MRTETATALEAHPRKEQILMSAATGWEVRSTRSETDVLLIVDAKTDILLRVEENSICFEYQKTENLLPICIKADSAVSMSDGEDAAQIKEIWGHLEGYEHDPDDPDFLSEQTLRRYLIARDWDVSASEKQLKDTLQWRRETKPQHVVCAFCQKTPGGHAMRQVGFDKSGWSVINSCFAQCCTQHQPVDSAIQHLVYLLENAERASKHGTYSFVWVIDFKGMKITSCNPRLALAVEHIVSNHYPERLRACVVVNHRMLFQTFWVAVCGVIHARTAAKLHIHRHFHKVEEDFTELFPDELKWWLLDEIRLNKSHPLPESQKTFWKGFSS</sequence>
<dbReference type="InterPro" id="IPR011074">
    <property type="entry name" value="CRAL/TRIO_N_dom"/>
</dbReference>
<dbReference type="CDD" id="cd00170">
    <property type="entry name" value="SEC14"/>
    <property type="match status" value="1"/>
</dbReference>
<dbReference type="PANTHER" id="PTHR45824">
    <property type="entry name" value="GH16843P"/>
    <property type="match status" value="1"/>
</dbReference>
<feature type="domain" description="CRAL-TRIO" evidence="1">
    <location>
        <begin position="163"/>
        <end position="316"/>
    </location>
</feature>
<dbReference type="Proteomes" id="UP000828390">
    <property type="component" value="Unassembled WGS sequence"/>
</dbReference>
<dbReference type="InterPro" id="IPR001251">
    <property type="entry name" value="CRAL-TRIO_dom"/>
</dbReference>
<dbReference type="GO" id="GO:0008526">
    <property type="term" value="F:phosphatidylinositol transfer activity"/>
    <property type="evidence" value="ECO:0007669"/>
    <property type="project" value="TreeGrafter"/>
</dbReference>
<comment type="caution">
    <text evidence="2">The sequence shown here is derived from an EMBL/GenBank/DDBJ whole genome shotgun (WGS) entry which is preliminary data.</text>
</comment>
<dbReference type="SMART" id="SM01100">
    <property type="entry name" value="CRAL_TRIO_N"/>
    <property type="match status" value="1"/>
</dbReference>
<accession>A0A9D4ITT0</accession>
<dbReference type="InterPro" id="IPR036273">
    <property type="entry name" value="CRAL/TRIO_N_dom_sf"/>
</dbReference>
<dbReference type="SUPFAM" id="SSF52087">
    <property type="entry name" value="CRAL/TRIO domain"/>
    <property type="match status" value="1"/>
</dbReference>
<organism evidence="2 3">
    <name type="scientific">Dreissena polymorpha</name>
    <name type="common">Zebra mussel</name>
    <name type="synonym">Mytilus polymorpha</name>
    <dbReference type="NCBI Taxonomy" id="45954"/>
    <lineage>
        <taxon>Eukaryota</taxon>
        <taxon>Metazoa</taxon>
        <taxon>Spiralia</taxon>
        <taxon>Lophotrochozoa</taxon>
        <taxon>Mollusca</taxon>
        <taxon>Bivalvia</taxon>
        <taxon>Autobranchia</taxon>
        <taxon>Heteroconchia</taxon>
        <taxon>Euheterodonta</taxon>
        <taxon>Imparidentia</taxon>
        <taxon>Neoheterodontei</taxon>
        <taxon>Myida</taxon>
        <taxon>Dreissenoidea</taxon>
        <taxon>Dreissenidae</taxon>
        <taxon>Dreissena</taxon>
    </lineage>
</organism>
<name>A0A9D4ITT0_DREPO</name>
<dbReference type="AlphaFoldDB" id="A0A9D4ITT0"/>
<dbReference type="SUPFAM" id="SSF46938">
    <property type="entry name" value="CRAL/TRIO N-terminal domain"/>
    <property type="match status" value="1"/>
</dbReference>
<dbReference type="Pfam" id="PF00650">
    <property type="entry name" value="CRAL_TRIO"/>
    <property type="match status" value="1"/>
</dbReference>
<keyword evidence="3" id="KW-1185">Reference proteome</keyword>
<evidence type="ECO:0000313" key="3">
    <source>
        <dbReference type="Proteomes" id="UP000828390"/>
    </source>
</evidence>
<dbReference type="EMBL" id="JAIWYP010000008">
    <property type="protein sequence ID" value="KAH3784684.1"/>
    <property type="molecule type" value="Genomic_DNA"/>
</dbReference>
<dbReference type="Pfam" id="PF03765">
    <property type="entry name" value="CRAL_TRIO_N"/>
    <property type="match status" value="1"/>
</dbReference>